<dbReference type="EMBL" id="FNNA01000001">
    <property type="protein sequence ID" value="SDW32499.1"/>
    <property type="molecule type" value="Genomic_DNA"/>
</dbReference>
<dbReference type="InterPro" id="IPR002514">
    <property type="entry name" value="Transposase_8"/>
</dbReference>
<dbReference type="AlphaFoldDB" id="A0A1H2SN84"/>
<proteinExistence type="predicted"/>
<dbReference type="RefSeq" id="WP_036730678.1">
    <property type="nucleotide sequence ID" value="NZ_FNNA01000001.1"/>
</dbReference>
<organism evidence="1 2">
    <name type="scientific">Paracoccus sanguinis</name>
    <dbReference type="NCBI Taxonomy" id="1545044"/>
    <lineage>
        <taxon>Bacteria</taxon>
        <taxon>Pseudomonadati</taxon>
        <taxon>Pseudomonadota</taxon>
        <taxon>Alphaproteobacteria</taxon>
        <taxon>Rhodobacterales</taxon>
        <taxon>Paracoccaceae</taxon>
        <taxon>Paracoccus</taxon>
    </lineage>
</organism>
<sequence>MRTSPFPPEVRESVITLAETGVSQRDIAGRFGLSKTTVSKWIIAARRKGRAVPVPTDRTGVTVLSGDSKSLIRLRAEAERRHVSPEMLASVLLATICADDLFNAVLEDAW</sequence>
<dbReference type="Proteomes" id="UP000182944">
    <property type="component" value="Unassembled WGS sequence"/>
</dbReference>
<keyword evidence="1" id="KW-0238">DNA-binding</keyword>
<dbReference type="SUPFAM" id="SSF46689">
    <property type="entry name" value="Homeodomain-like"/>
    <property type="match status" value="1"/>
</dbReference>
<dbReference type="InterPro" id="IPR009057">
    <property type="entry name" value="Homeodomain-like_sf"/>
</dbReference>
<dbReference type="OrthoDB" id="4281720at2"/>
<dbReference type="GO" id="GO:0003677">
    <property type="term" value="F:DNA binding"/>
    <property type="evidence" value="ECO:0007669"/>
    <property type="project" value="UniProtKB-KW"/>
</dbReference>
<keyword evidence="2" id="KW-1185">Reference proteome</keyword>
<dbReference type="STRING" id="1545044.SAMN05444276_101668"/>
<accession>A0A1H2SN84</accession>
<keyword evidence="1" id="KW-0371">Homeobox</keyword>
<dbReference type="Pfam" id="PF01527">
    <property type="entry name" value="HTH_Tnp_1"/>
    <property type="match status" value="1"/>
</dbReference>
<protein>
    <submittedName>
        <fullName evidence="1">Homeodomain-like domain-containing protein</fullName>
    </submittedName>
</protein>
<dbReference type="InterPro" id="IPR036388">
    <property type="entry name" value="WH-like_DNA-bd_sf"/>
</dbReference>
<dbReference type="Gene3D" id="1.10.10.10">
    <property type="entry name" value="Winged helix-like DNA-binding domain superfamily/Winged helix DNA-binding domain"/>
    <property type="match status" value="1"/>
</dbReference>
<name>A0A1H2SN84_9RHOB</name>
<gene>
    <name evidence="1" type="ORF">SAMN05444276_101668</name>
</gene>
<evidence type="ECO:0000313" key="2">
    <source>
        <dbReference type="Proteomes" id="UP000182944"/>
    </source>
</evidence>
<evidence type="ECO:0000313" key="1">
    <source>
        <dbReference type="EMBL" id="SDW32499.1"/>
    </source>
</evidence>
<reference evidence="2" key="1">
    <citation type="submission" date="2016-10" db="EMBL/GenBank/DDBJ databases">
        <authorList>
            <person name="Varghese N."/>
            <person name="Submissions S."/>
        </authorList>
    </citation>
    <scope>NUCLEOTIDE SEQUENCE [LARGE SCALE GENOMIC DNA]</scope>
    <source>
        <strain evidence="2">DSM 29303</strain>
    </source>
</reference>